<dbReference type="AlphaFoldDB" id="A0A9D1Z1U3"/>
<proteinExistence type="predicted"/>
<feature type="domain" description="RND related barrel-sandwich hybrid" evidence="2">
    <location>
        <begin position="59"/>
        <end position="238"/>
    </location>
</feature>
<organism evidence="3 4">
    <name type="scientific">Candidatus Intestinimonas merdavium</name>
    <dbReference type="NCBI Taxonomy" id="2838622"/>
    <lineage>
        <taxon>Bacteria</taxon>
        <taxon>Bacillati</taxon>
        <taxon>Bacillota</taxon>
        <taxon>Clostridia</taxon>
        <taxon>Eubacteriales</taxon>
        <taxon>Intestinimonas</taxon>
    </lineage>
</organism>
<dbReference type="Pfam" id="PF26018">
    <property type="entry name" value="BSH_RND_rel"/>
    <property type="match status" value="1"/>
</dbReference>
<keyword evidence="1" id="KW-1133">Transmembrane helix</keyword>
<sequence>MKQGTVITRIMIVLMFFMVCAYLLFSALRSLDDRTYTVTTYAHTVDDFVEATGLLIRAETVVTGQAAAITDVLPDQGEKVRAGAAVAYLYQDESALERRRQLRTLALEQEQLKYALQGEDGTDASRLYQNIVDAMVGLKTSAAYGDLTSLEEQSLSFKSLVIRHGYANNVGVEELTAAITALDTQIQALQSASALDTTTVYAPCSGTFSAMADGYESILYPDMIDTLTPAGLKQLMSQDPTAPTGAVGKLITSSSWYFATTVSPEVAERLTVGKSVRVRFSRDWSGEVSMKVERVDGAQDGACLVVLSSTRNLADTSMLRKQTVDLVFNSISGIRVPKKAVRTELREVTDPETGDTSTQQVIGVYVLTAAQAEFKSVEILADDGEYYLVQAVLPNVPTDNQLKTAFRAGDQVIVSSDELYDGKVMIK</sequence>
<dbReference type="Proteomes" id="UP000886824">
    <property type="component" value="Unassembled WGS sequence"/>
</dbReference>
<evidence type="ECO:0000256" key="1">
    <source>
        <dbReference type="SAM" id="Phobius"/>
    </source>
</evidence>
<reference evidence="3" key="1">
    <citation type="journal article" date="2021" name="PeerJ">
        <title>Extensive microbial diversity within the chicken gut microbiome revealed by metagenomics and culture.</title>
        <authorList>
            <person name="Gilroy R."/>
            <person name="Ravi A."/>
            <person name="Getino M."/>
            <person name="Pursley I."/>
            <person name="Horton D.L."/>
            <person name="Alikhan N.F."/>
            <person name="Baker D."/>
            <person name="Gharbi K."/>
            <person name="Hall N."/>
            <person name="Watson M."/>
            <person name="Adriaenssens E.M."/>
            <person name="Foster-Nyarko E."/>
            <person name="Jarju S."/>
            <person name="Secka A."/>
            <person name="Antonio M."/>
            <person name="Oren A."/>
            <person name="Chaudhuri R.R."/>
            <person name="La Ragione R."/>
            <person name="Hildebrand F."/>
            <person name="Pallen M.J."/>
        </authorList>
    </citation>
    <scope>NUCLEOTIDE SEQUENCE</scope>
    <source>
        <strain evidence="3">CHK33-7979</strain>
    </source>
</reference>
<comment type="caution">
    <text evidence="3">The sequence shown here is derived from an EMBL/GenBank/DDBJ whole genome shotgun (WGS) entry which is preliminary data.</text>
</comment>
<accession>A0A9D1Z1U3</accession>
<protein>
    <recommendedName>
        <fullName evidence="2">RND related barrel-sandwich hybrid domain-containing protein</fullName>
    </recommendedName>
</protein>
<evidence type="ECO:0000259" key="2">
    <source>
        <dbReference type="Pfam" id="PF26018"/>
    </source>
</evidence>
<evidence type="ECO:0000313" key="3">
    <source>
        <dbReference type="EMBL" id="HIY72347.1"/>
    </source>
</evidence>
<name>A0A9D1Z1U3_9FIRM</name>
<dbReference type="EMBL" id="DXCX01000001">
    <property type="protein sequence ID" value="HIY72347.1"/>
    <property type="molecule type" value="Genomic_DNA"/>
</dbReference>
<reference evidence="3" key="2">
    <citation type="submission" date="2021-04" db="EMBL/GenBank/DDBJ databases">
        <authorList>
            <person name="Gilroy R."/>
        </authorList>
    </citation>
    <scope>NUCLEOTIDE SEQUENCE</scope>
    <source>
        <strain evidence="3">CHK33-7979</strain>
    </source>
</reference>
<keyword evidence="1" id="KW-0472">Membrane</keyword>
<gene>
    <name evidence="3" type="ORF">H9826_00015</name>
</gene>
<dbReference type="InterPro" id="IPR058709">
    <property type="entry name" value="BSH_RND-rel"/>
</dbReference>
<keyword evidence="1" id="KW-0812">Transmembrane</keyword>
<evidence type="ECO:0000313" key="4">
    <source>
        <dbReference type="Proteomes" id="UP000886824"/>
    </source>
</evidence>
<feature type="transmembrane region" description="Helical" evidence="1">
    <location>
        <begin position="6"/>
        <end position="25"/>
    </location>
</feature>